<dbReference type="AlphaFoldDB" id="Q17HS7"/>
<dbReference type="HOGENOM" id="CLU_3052165_0_0_1"/>
<dbReference type="EMBL" id="CH477246">
    <property type="protein sequence ID" value="EAT46162.1"/>
    <property type="molecule type" value="Genomic_DNA"/>
</dbReference>
<evidence type="ECO:0000313" key="3">
    <source>
        <dbReference type="Proteomes" id="UP000682892"/>
    </source>
</evidence>
<protein>
    <submittedName>
        <fullName evidence="2">AAEL002584-PA</fullName>
    </submittedName>
</protein>
<reference evidence="2" key="1">
    <citation type="submission" date="2005-10" db="EMBL/GenBank/DDBJ databases">
        <authorList>
            <person name="Loftus B.J."/>
            <person name="Nene V.M."/>
            <person name="Hannick L.I."/>
            <person name="Bidwell S."/>
            <person name="Haas B."/>
            <person name="Amedeo P."/>
            <person name="Orvis J."/>
            <person name="Wortman J.R."/>
            <person name="White O.R."/>
            <person name="Salzberg S."/>
            <person name="Shumway M."/>
            <person name="Koo H."/>
            <person name="Zhao Y."/>
            <person name="Holmes M."/>
            <person name="Miller J."/>
            <person name="Schatz M."/>
            <person name="Pop M."/>
            <person name="Pai G."/>
            <person name="Utterback T."/>
            <person name="Rogers Y.-H."/>
            <person name="Kravitz S."/>
            <person name="Fraser C.M."/>
        </authorList>
    </citation>
    <scope>NUCLEOTIDE SEQUENCE</scope>
    <source>
        <strain evidence="2">Liverpool</strain>
    </source>
</reference>
<dbReference type="PaxDb" id="7159-AAEL002584-PA"/>
<keyword evidence="1" id="KW-0812">Transmembrane</keyword>
<proteinExistence type="predicted"/>
<feature type="transmembrane region" description="Helical" evidence="1">
    <location>
        <begin position="12"/>
        <end position="34"/>
    </location>
</feature>
<evidence type="ECO:0000256" key="1">
    <source>
        <dbReference type="SAM" id="Phobius"/>
    </source>
</evidence>
<organism evidence="2 3">
    <name type="scientific">Aedes aegypti</name>
    <name type="common">Yellowfever mosquito</name>
    <name type="synonym">Culex aegypti</name>
    <dbReference type="NCBI Taxonomy" id="7159"/>
    <lineage>
        <taxon>Eukaryota</taxon>
        <taxon>Metazoa</taxon>
        <taxon>Ecdysozoa</taxon>
        <taxon>Arthropoda</taxon>
        <taxon>Hexapoda</taxon>
        <taxon>Insecta</taxon>
        <taxon>Pterygota</taxon>
        <taxon>Neoptera</taxon>
        <taxon>Endopterygota</taxon>
        <taxon>Diptera</taxon>
        <taxon>Nematocera</taxon>
        <taxon>Culicoidea</taxon>
        <taxon>Culicidae</taxon>
        <taxon>Culicinae</taxon>
        <taxon>Aedini</taxon>
        <taxon>Aedes</taxon>
        <taxon>Stegomyia</taxon>
    </lineage>
</organism>
<sequence>MAGLYCVISYCVILKTITSNVYLAFVSFLLYLLFNATNSACGLNEIQIVTTTTK</sequence>
<evidence type="ECO:0000313" key="2">
    <source>
        <dbReference type="EMBL" id="EAT46162.1"/>
    </source>
</evidence>
<name>Q17HS7_AEDAE</name>
<keyword evidence="1" id="KW-0472">Membrane</keyword>
<accession>Q17HS7</accession>
<dbReference type="Proteomes" id="UP000682892">
    <property type="component" value="Unassembled WGS sequence"/>
</dbReference>
<reference evidence="2" key="3">
    <citation type="submission" date="2012-09" db="EMBL/GenBank/DDBJ databases">
        <authorList>
            <consortium name="VectorBase"/>
        </authorList>
    </citation>
    <scope>NUCLEOTIDE SEQUENCE</scope>
    <source>
        <strain evidence="2">Liverpool</strain>
    </source>
</reference>
<gene>
    <name evidence="2" type="ORF">AaeL_AAEL002584</name>
</gene>
<keyword evidence="1" id="KW-1133">Transmembrane helix</keyword>
<reference evidence="2" key="2">
    <citation type="journal article" date="2007" name="Science">
        <title>Genome sequence of Aedes aegypti, a major arbovirus vector.</title>
        <authorList>
            <person name="Nene V."/>
            <person name="Wortman J.R."/>
            <person name="Lawson D."/>
            <person name="Haas B."/>
            <person name="Kodira C."/>
            <person name="Tu Z.J."/>
            <person name="Loftus B."/>
            <person name="Xi Z."/>
            <person name="Megy K."/>
            <person name="Grabherr M."/>
            <person name="Ren Q."/>
            <person name="Zdobnov E.M."/>
            <person name="Lobo N.F."/>
            <person name="Campbell K.S."/>
            <person name="Brown S.E."/>
            <person name="Bonaldo M.F."/>
            <person name="Zhu J."/>
            <person name="Sinkins S.P."/>
            <person name="Hogenkamp D.G."/>
            <person name="Amedeo P."/>
            <person name="Arensburger P."/>
            <person name="Atkinson P.W."/>
            <person name="Bidwell S."/>
            <person name="Biedler J."/>
            <person name="Birney E."/>
            <person name="Bruggner R.V."/>
            <person name="Costas J."/>
            <person name="Coy M.R."/>
            <person name="Crabtree J."/>
            <person name="Crawford M."/>
            <person name="Debruyn B."/>
            <person name="Decaprio D."/>
            <person name="Eiglmeier K."/>
            <person name="Eisenstadt E."/>
            <person name="El-Dorry H."/>
            <person name="Gelbart W.M."/>
            <person name="Gomes S.L."/>
            <person name="Hammond M."/>
            <person name="Hannick L.I."/>
            <person name="Hogan J.R."/>
            <person name="Holmes M.H."/>
            <person name="Jaffe D."/>
            <person name="Johnston J.S."/>
            <person name="Kennedy R.C."/>
            <person name="Koo H."/>
            <person name="Kravitz S."/>
            <person name="Kriventseva E.V."/>
            <person name="Kulp D."/>
            <person name="Labutti K."/>
            <person name="Lee E."/>
            <person name="Li S."/>
            <person name="Lovin D.D."/>
            <person name="Mao C."/>
            <person name="Mauceli E."/>
            <person name="Menck C.F."/>
            <person name="Miller J.R."/>
            <person name="Montgomery P."/>
            <person name="Mori A."/>
            <person name="Nascimento A.L."/>
            <person name="Naveira H.F."/>
            <person name="Nusbaum C."/>
            <person name="O'leary S."/>
            <person name="Orvis J."/>
            <person name="Pertea M."/>
            <person name="Quesneville H."/>
            <person name="Reidenbach K.R."/>
            <person name="Rogers Y.H."/>
            <person name="Roth C.W."/>
            <person name="Schneider J.R."/>
            <person name="Schatz M."/>
            <person name="Shumway M."/>
            <person name="Stanke M."/>
            <person name="Stinson E.O."/>
            <person name="Tubio J.M."/>
            <person name="Vanzee J.P."/>
            <person name="Verjovski-Almeida S."/>
            <person name="Werner D."/>
            <person name="White O."/>
            <person name="Wyder S."/>
            <person name="Zeng Q."/>
            <person name="Zhao Q."/>
            <person name="Zhao Y."/>
            <person name="Hill C.A."/>
            <person name="Raikhel A.S."/>
            <person name="Soares M.B."/>
            <person name="Knudson D.L."/>
            <person name="Lee N.H."/>
            <person name="Galagan J."/>
            <person name="Salzberg S.L."/>
            <person name="Paulsen I.T."/>
            <person name="Dimopoulos G."/>
            <person name="Collins F.H."/>
            <person name="Birren B."/>
            <person name="Fraser-Liggett C.M."/>
            <person name="Severson D.W."/>
        </authorList>
    </citation>
    <scope>NUCLEOTIDE SEQUENCE [LARGE SCALE GENOMIC DNA]</scope>
    <source>
        <strain evidence="2">Liverpool</strain>
    </source>
</reference>